<comment type="similarity">
    <text evidence="1">In the C-terminal section; belongs to the transposase 35 family.</text>
</comment>
<dbReference type="InterPro" id="IPR001959">
    <property type="entry name" value="Transposase"/>
</dbReference>
<dbReference type="RefSeq" id="WP_135477594.1">
    <property type="nucleotide sequence ID" value="NZ_SIJK02000010.1"/>
</dbReference>
<evidence type="ECO:0000256" key="4">
    <source>
        <dbReference type="ARBA" id="ARBA00023125"/>
    </source>
</evidence>
<dbReference type="EMBL" id="SIJK02000010">
    <property type="protein sequence ID" value="MBP1465549.1"/>
    <property type="molecule type" value="Genomic_DNA"/>
</dbReference>
<keyword evidence="5" id="KW-0233">DNA recombination</keyword>
<keyword evidence="3" id="KW-0815">Transposition</keyword>
<dbReference type="InterPro" id="IPR051399">
    <property type="entry name" value="RNA-guided_DNA_endo/Transpos"/>
</dbReference>
<comment type="similarity">
    <text evidence="2">In the N-terminal section; belongs to the transposase 2 family.</text>
</comment>
<keyword evidence="4" id="KW-0238">DNA-binding</keyword>
<protein>
    <submittedName>
        <fullName evidence="8">Transposase</fullName>
    </submittedName>
</protein>
<feature type="domain" description="Probable transposase IS891/IS1136/IS1341" evidence="6">
    <location>
        <begin position="166"/>
        <end position="244"/>
    </location>
</feature>
<accession>A0ABS4D811</accession>
<evidence type="ECO:0000259" key="6">
    <source>
        <dbReference type="Pfam" id="PF01385"/>
    </source>
</evidence>
<evidence type="ECO:0000256" key="1">
    <source>
        <dbReference type="ARBA" id="ARBA00008761"/>
    </source>
</evidence>
<proteinExistence type="inferred from homology"/>
<evidence type="ECO:0000256" key="5">
    <source>
        <dbReference type="ARBA" id="ARBA00023172"/>
    </source>
</evidence>
<dbReference type="Pfam" id="PF01385">
    <property type="entry name" value="OrfB_IS605"/>
    <property type="match status" value="1"/>
</dbReference>
<organism evidence="8 9">
    <name type="scientific">Candidatus Chloroploca mongolica</name>
    <dbReference type="NCBI Taxonomy" id="2528176"/>
    <lineage>
        <taxon>Bacteria</taxon>
        <taxon>Bacillati</taxon>
        <taxon>Chloroflexota</taxon>
        <taxon>Chloroflexia</taxon>
        <taxon>Chloroflexales</taxon>
        <taxon>Chloroflexineae</taxon>
        <taxon>Oscillochloridaceae</taxon>
        <taxon>Candidatus Chloroploca</taxon>
    </lineage>
</organism>
<dbReference type="PANTHER" id="PTHR30405">
    <property type="entry name" value="TRANSPOSASE"/>
    <property type="match status" value="1"/>
</dbReference>
<reference evidence="8 9" key="1">
    <citation type="submission" date="2021-03" db="EMBL/GenBank/DDBJ databases">
        <authorList>
            <person name="Grouzdev D.S."/>
        </authorList>
    </citation>
    <scope>NUCLEOTIDE SEQUENCE [LARGE SCALE GENOMIC DNA]</scope>
    <source>
        <strain evidence="8 9">M50-1</strain>
    </source>
</reference>
<gene>
    <name evidence="8" type="ORF">EYB53_007505</name>
</gene>
<dbReference type="NCBIfam" id="NF040570">
    <property type="entry name" value="guided_TnpB"/>
    <property type="match status" value="1"/>
</dbReference>
<comment type="caution">
    <text evidence="8">The sequence shown here is derived from an EMBL/GenBank/DDBJ whole genome shotgun (WGS) entry which is preliminary data.</text>
</comment>
<evidence type="ECO:0000256" key="3">
    <source>
        <dbReference type="ARBA" id="ARBA00022578"/>
    </source>
</evidence>
<dbReference type="Pfam" id="PF07282">
    <property type="entry name" value="Cas12f1-like_TNB"/>
    <property type="match status" value="1"/>
</dbReference>
<name>A0ABS4D811_9CHLR</name>
<evidence type="ECO:0000256" key="2">
    <source>
        <dbReference type="ARBA" id="ARBA00011044"/>
    </source>
</evidence>
<keyword evidence="9" id="KW-1185">Reference proteome</keyword>
<evidence type="ECO:0000313" key="8">
    <source>
        <dbReference type="EMBL" id="MBP1465549.1"/>
    </source>
</evidence>
<evidence type="ECO:0000259" key="7">
    <source>
        <dbReference type="Pfam" id="PF07282"/>
    </source>
</evidence>
<dbReference type="NCBIfam" id="TIGR01766">
    <property type="entry name" value="IS200/IS605 family accessory protein TnpB-like domain"/>
    <property type="match status" value="1"/>
</dbReference>
<feature type="domain" description="Cas12f1-like TNB" evidence="7">
    <location>
        <begin position="278"/>
        <end position="344"/>
    </location>
</feature>
<dbReference type="Proteomes" id="UP001193081">
    <property type="component" value="Unassembled WGS sequence"/>
</dbReference>
<evidence type="ECO:0000313" key="9">
    <source>
        <dbReference type="Proteomes" id="UP001193081"/>
    </source>
</evidence>
<sequence length="370" mass="41410">MRLTIQLKLQPTPEQADALQRTLERANEACNAMSLTAWETKTFRQFAVHKLVYQDTREAFGLAAQMVVRCIAKVADAYKLDRKVQRTFRPHGAMAYDDRILSFHRGKQEVSIWTLDGRQAIPFLCGDRQRPLLASQRGETDLALVNGAWYLFAGCEVEIPDPGDVEGVMGIDLGVTNIAVDSDGETHSGKAIKNVRYRHRSLRRKLQRKRTHGARRRLRKLVGQEYRFATWVNHNLSKRIVAKAEGTKRAIALEDLTHIRTRITARRSQRATLHSWAFAQLQAFIVYKAAMCGVPVHRVDPRNTSRTCPMCGCIDKANRKTQALFVCTSCGFAGPADVIAAVNIGRRAPVSAPCYPAADSSVVQGKAQEL</sequence>
<dbReference type="InterPro" id="IPR010095">
    <property type="entry name" value="Cas12f1-like_TNB"/>
</dbReference>
<dbReference type="PANTHER" id="PTHR30405:SF11">
    <property type="entry name" value="RNA-GUIDED DNA ENDONUCLEASE RV2885C-RELATED"/>
    <property type="match status" value="1"/>
</dbReference>